<dbReference type="Proteomes" id="UP000081671">
    <property type="component" value="Unplaced"/>
</dbReference>
<dbReference type="CTD" id="79919"/>
<sequence length="447" mass="48656">MPGPGAPGPAPAQQVCLWQHYLLAIRSREAARIQDYQRAENALLAALEHVHALDPRFLVDYSRDPEARQFALRSSEEPLDMEVPLRVDAEGLLIEGLEAPAPRAGPALCCLGVPRGVAGLEPWMTTDVFSAAPEAGTSCCGHIVPSKVLHVLKDLLVAAIVHCRHQGLIPPGSLSVASLKDGQLHLSLLVSSGWRRIGFRVVPVVRTRRGAPGLDGARLASGFPEGAWRRLVSHGVDLVPASAQHWRVSTEHLLTRLLGELGSLRGHRLDSLSILDRVNLESWRGGGRSPGLTFDHLKTVLLWASALFPAPEDWAELQGAVYRLLVVLLCCLATRSLPHFLHPGSNLLQGSGLDLGALYQHVEAFASRPEGSLRIHATHLGRGPPPRLCHGVKELLQLPASDPSCWTTAYFDVLLDKFQVFNITDKDRVSAMQSVFLKTKALGRKEN</sequence>
<proteinExistence type="predicted"/>
<dbReference type="RefSeq" id="XP_012889116.1">
    <property type="nucleotide sequence ID" value="XM_013033662.1"/>
</dbReference>
<dbReference type="OrthoDB" id="9922809at2759"/>
<dbReference type="Gene3D" id="1.10.1410.40">
    <property type="match status" value="1"/>
</dbReference>
<keyword evidence="2" id="KW-1185">Reference proteome</keyword>
<feature type="domain" description="Mab-21-like HhH/H2TH-like" evidence="1">
    <location>
        <begin position="292"/>
        <end position="350"/>
    </location>
</feature>
<gene>
    <name evidence="3" type="primary">LOC105998843</name>
</gene>
<dbReference type="PANTHER" id="PTHR10656">
    <property type="entry name" value="CELL FATE DETERMINING PROTEIN MAB21-RELATED"/>
    <property type="match status" value="1"/>
</dbReference>
<dbReference type="KEGG" id="dord:105998843"/>
<dbReference type="FunCoup" id="A0A1S3GJZ7">
    <property type="interactions" value="2"/>
</dbReference>
<evidence type="ECO:0000259" key="1">
    <source>
        <dbReference type="Pfam" id="PF20266"/>
    </source>
</evidence>
<name>A0A1S3GJZ7_DIPOR</name>
<organism evidence="2 3">
    <name type="scientific">Dipodomys ordii</name>
    <name type="common">Ord's kangaroo rat</name>
    <dbReference type="NCBI Taxonomy" id="10020"/>
    <lineage>
        <taxon>Eukaryota</taxon>
        <taxon>Metazoa</taxon>
        <taxon>Chordata</taxon>
        <taxon>Craniata</taxon>
        <taxon>Vertebrata</taxon>
        <taxon>Euteleostomi</taxon>
        <taxon>Mammalia</taxon>
        <taxon>Eutheria</taxon>
        <taxon>Euarchontoglires</taxon>
        <taxon>Glires</taxon>
        <taxon>Rodentia</taxon>
        <taxon>Castorimorpha</taxon>
        <taxon>Heteromyidae</taxon>
        <taxon>Dipodomyinae</taxon>
        <taxon>Dipodomys</taxon>
    </lineage>
</organism>
<protein>
    <submittedName>
        <fullName evidence="3">Uncharacterized protein C2orf54 homolog</fullName>
    </submittedName>
</protein>
<accession>A0A1S3GJZ7</accession>
<dbReference type="InterPro" id="IPR024810">
    <property type="entry name" value="MAB21L/cGLR"/>
</dbReference>
<evidence type="ECO:0000313" key="2">
    <source>
        <dbReference type="Proteomes" id="UP000081671"/>
    </source>
</evidence>
<dbReference type="GeneID" id="105998843"/>
<dbReference type="InParanoid" id="A0A1S3GJZ7"/>
<reference evidence="3" key="1">
    <citation type="submission" date="2025-08" db="UniProtKB">
        <authorList>
            <consortium name="RefSeq"/>
        </authorList>
    </citation>
    <scope>IDENTIFICATION</scope>
    <source>
        <tissue evidence="3">Kidney</tissue>
    </source>
</reference>
<dbReference type="SMART" id="SM01265">
    <property type="entry name" value="Mab-21"/>
    <property type="match status" value="1"/>
</dbReference>
<dbReference type="InterPro" id="IPR046906">
    <property type="entry name" value="Mab-21_HhH/H2TH-like"/>
</dbReference>
<evidence type="ECO:0000313" key="3">
    <source>
        <dbReference type="RefSeq" id="XP_012889116.1"/>
    </source>
</evidence>
<dbReference type="Pfam" id="PF20266">
    <property type="entry name" value="Mab-21_C"/>
    <property type="match status" value="1"/>
</dbReference>
<dbReference type="OMA" id="VHCKHHS"/>
<dbReference type="PANTHER" id="PTHR10656:SF7">
    <property type="entry name" value="PROTEIN MAB-21-LIKE 4"/>
    <property type="match status" value="1"/>
</dbReference>
<dbReference type="AlphaFoldDB" id="A0A1S3GJZ7"/>